<dbReference type="AlphaFoldDB" id="A0A376WTG3"/>
<sequence length="78" mass="7713">MSGGDGRGHNSGAHNTGVTLMAALRGLVEMVGLLTAPDGVRKITHGVAVPVVVFTGEVAPAMAMVGGMVIPVVAATHP</sequence>
<gene>
    <name evidence="1" type="ORF">NCTC9045_00009</name>
</gene>
<proteinExistence type="predicted"/>
<evidence type="ECO:0000313" key="2">
    <source>
        <dbReference type="Proteomes" id="UP000254503"/>
    </source>
</evidence>
<evidence type="ECO:0000313" key="1">
    <source>
        <dbReference type="EMBL" id="STJ52220.1"/>
    </source>
</evidence>
<protein>
    <submittedName>
        <fullName evidence="1">Uncharacterized protein</fullName>
    </submittedName>
</protein>
<dbReference type="EMBL" id="UGDD01000001">
    <property type="protein sequence ID" value="STJ52220.1"/>
    <property type="molecule type" value="Genomic_DNA"/>
</dbReference>
<organism evidence="1 2">
    <name type="scientific">Escherichia coli</name>
    <dbReference type="NCBI Taxonomy" id="562"/>
    <lineage>
        <taxon>Bacteria</taxon>
        <taxon>Pseudomonadati</taxon>
        <taxon>Pseudomonadota</taxon>
        <taxon>Gammaproteobacteria</taxon>
        <taxon>Enterobacterales</taxon>
        <taxon>Enterobacteriaceae</taxon>
        <taxon>Escherichia</taxon>
    </lineage>
</organism>
<accession>A0A376WTG3</accession>
<reference evidence="1 2" key="1">
    <citation type="submission" date="2018-06" db="EMBL/GenBank/DDBJ databases">
        <authorList>
            <consortium name="Pathogen Informatics"/>
            <person name="Doyle S."/>
        </authorList>
    </citation>
    <scope>NUCLEOTIDE SEQUENCE [LARGE SCALE GENOMIC DNA]</scope>
    <source>
        <strain evidence="1 2">NCTC9045</strain>
    </source>
</reference>
<name>A0A376WTG3_ECOLX</name>
<dbReference type="Proteomes" id="UP000254503">
    <property type="component" value="Unassembled WGS sequence"/>
</dbReference>